<proteinExistence type="predicted"/>
<dbReference type="AlphaFoldDB" id="A0AAE3FPK7"/>
<evidence type="ECO:0000259" key="2">
    <source>
        <dbReference type="Pfam" id="PF00174"/>
    </source>
</evidence>
<accession>A0AAE3FPK7</accession>
<dbReference type="Gene3D" id="3.90.420.10">
    <property type="entry name" value="Oxidoreductase, molybdopterin-binding domain"/>
    <property type="match status" value="1"/>
</dbReference>
<feature type="compositionally biased region" description="Basic and acidic residues" evidence="1">
    <location>
        <begin position="17"/>
        <end position="29"/>
    </location>
</feature>
<protein>
    <submittedName>
        <fullName evidence="3">Sulfite oxidase-like oxidoreductase</fullName>
    </submittedName>
</protein>
<feature type="domain" description="Oxidoreductase molybdopterin-binding" evidence="2">
    <location>
        <begin position="39"/>
        <end position="183"/>
    </location>
</feature>
<evidence type="ECO:0000313" key="3">
    <source>
        <dbReference type="EMBL" id="MCL9813257.1"/>
    </source>
</evidence>
<keyword evidence="4" id="KW-1185">Reference proteome</keyword>
<comment type="caution">
    <text evidence="3">The sequence shown here is derived from an EMBL/GenBank/DDBJ whole genome shotgun (WGS) entry which is preliminary data.</text>
</comment>
<gene>
    <name evidence="3" type="ORF">AArcSt11_06270</name>
</gene>
<dbReference type="EMBL" id="JAKRVY010000002">
    <property type="protein sequence ID" value="MCL9813257.1"/>
    <property type="molecule type" value="Genomic_DNA"/>
</dbReference>
<dbReference type="CDD" id="cd02109">
    <property type="entry name" value="arch_bact_SO_family_Moco"/>
    <property type="match status" value="1"/>
</dbReference>
<feature type="region of interest" description="Disordered" evidence="1">
    <location>
        <begin position="17"/>
        <end position="37"/>
    </location>
</feature>
<name>A0AAE3FPK7_9EURY</name>
<dbReference type="RefSeq" id="WP_250595527.1">
    <property type="nucleotide sequence ID" value="NZ_JAKRVY010000002.1"/>
</dbReference>
<evidence type="ECO:0000256" key="1">
    <source>
        <dbReference type="SAM" id="MobiDB-lite"/>
    </source>
</evidence>
<sequence>MTDTVDRDCTELYAEFGDERLPPGQRETEEFPVLSKSGTPEWNRDEWEFRVSGAVEQELTFDWEAFQQLPMETQQQDFHCVTGWSKFDCQFAGVPFPTIADRAGLHDDASHVLFYALDDYTTNLPLEDCLRPEVLFAAEFDGEPLSPDHGGPLRVVTPHKYAYKGAKWVCGVEILTGQERGYWEKRGYSNTADPWNEERYS</sequence>
<dbReference type="Proteomes" id="UP001202674">
    <property type="component" value="Unassembled WGS sequence"/>
</dbReference>
<dbReference type="InterPro" id="IPR036374">
    <property type="entry name" value="OxRdtase_Mopterin-bd_sf"/>
</dbReference>
<dbReference type="PANTHER" id="PTHR43032">
    <property type="entry name" value="PROTEIN-METHIONINE-SULFOXIDE REDUCTASE"/>
    <property type="match status" value="1"/>
</dbReference>
<evidence type="ECO:0000313" key="4">
    <source>
        <dbReference type="Proteomes" id="UP001202674"/>
    </source>
</evidence>
<reference evidence="3 4" key="1">
    <citation type="journal article" date="2022" name="Syst. Appl. Microbiol.">
        <title>Natronocalculus amylovorans gen. nov., sp. nov., and Natranaeroarchaeum aerophilus sp. nov., dominant culturable amylolytic natronoarchaea from hypersaline soda lakes in southwestern Siberia.</title>
        <authorList>
            <person name="Sorokin D.Y."/>
            <person name="Elcheninov A.G."/>
            <person name="Khizhniak T.V."/>
            <person name="Koenen M."/>
            <person name="Bale N.J."/>
            <person name="Damste J.S.S."/>
            <person name="Kublanov I.V."/>
        </authorList>
    </citation>
    <scope>NUCLEOTIDE SEQUENCE [LARGE SCALE GENOMIC DNA]</scope>
    <source>
        <strain evidence="3 4">AArc-St1-1</strain>
    </source>
</reference>
<dbReference type="InterPro" id="IPR000572">
    <property type="entry name" value="OxRdtase_Mopterin-bd_dom"/>
</dbReference>
<dbReference type="PANTHER" id="PTHR43032:SF4">
    <property type="entry name" value="OXIDOREDUCTASE MOLYBDOPTERIN-BINDING DOMAIN-CONTAINING PROTEIN"/>
    <property type="match status" value="1"/>
</dbReference>
<organism evidence="3 4">
    <name type="scientific">Natranaeroarchaeum aerophilus</name>
    <dbReference type="NCBI Taxonomy" id="2917711"/>
    <lineage>
        <taxon>Archaea</taxon>
        <taxon>Methanobacteriati</taxon>
        <taxon>Methanobacteriota</taxon>
        <taxon>Stenosarchaea group</taxon>
        <taxon>Halobacteria</taxon>
        <taxon>Halobacteriales</taxon>
        <taxon>Natronoarchaeaceae</taxon>
        <taxon>Natranaeroarchaeum</taxon>
    </lineage>
</organism>
<dbReference type="Pfam" id="PF00174">
    <property type="entry name" value="Oxidored_molyb"/>
    <property type="match status" value="1"/>
</dbReference>
<dbReference type="SUPFAM" id="SSF56524">
    <property type="entry name" value="Oxidoreductase molybdopterin-binding domain"/>
    <property type="match status" value="1"/>
</dbReference>